<accession>A0AAN7SSA5</accession>
<comment type="caution">
    <text evidence="1">The sequence shown here is derived from an EMBL/GenBank/DDBJ whole genome shotgun (WGS) entry which is preliminary data.</text>
</comment>
<reference evidence="2" key="1">
    <citation type="submission" date="2023-01" db="EMBL/GenBank/DDBJ databases">
        <title>Key to firefly adult light organ development and bioluminescence: homeobox transcription factors regulate luciferase expression and transportation to peroxisome.</title>
        <authorList>
            <person name="Fu X."/>
        </authorList>
    </citation>
    <scope>NUCLEOTIDE SEQUENCE [LARGE SCALE GENOMIC DNA]</scope>
</reference>
<evidence type="ECO:0000313" key="2">
    <source>
        <dbReference type="Proteomes" id="UP001353858"/>
    </source>
</evidence>
<sequence length="205" mass="23761">MTRIVSSATLKSTCPDRVVCGRRRFYNSRYLQSCRIFKYYSLVSIKCIHNNSPVTMITNYDDVEPTTRVKRWSSSANCKIDVPQPALFKNYNKSMDKHYIVQDWPLRENLIPGQKNVAHNPLVPKENIYLPPLHIKLGLIKQFVKAVDKPGGAFQFLKTKFPHLSEAKIKEGVFVGPQIRQLFQDSTFIEHLNRKEKRALLAKRL</sequence>
<dbReference type="PANTHER" id="PTHR46114:SF2">
    <property type="entry name" value="CULLIN N-TERMINAL DOMAIN-CONTAINING PROTEIN"/>
    <property type="match status" value="1"/>
</dbReference>
<dbReference type="EMBL" id="JARPUR010000002">
    <property type="protein sequence ID" value="KAK4883335.1"/>
    <property type="molecule type" value="Genomic_DNA"/>
</dbReference>
<proteinExistence type="predicted"/>
<dbReference type="Proteomes" id="UP001353858">
    <property type="component" value="Unassembled WGS sequence"/>
</dbReference>
<gene>
    <name evidence="1" type="ORF">RN001_006654</name>
</gene>
<protein>
    <submittedName>
        <fullName evidence="1">Uncharacterized protein</fullName>
    </submittedName>
</protein>
<name>A0AAN7SSA5_9COLE</name>
<keyword evidence="2" id="KW-1185">Reference proteome</keyword>
<dbReference type="PANTHER" id="PTHR46114">
    <property type="entry name" value="APPLE DOMAIN-CONTAINING PROTEIN"/>
    <property type="match status" value="1"/>
</dbReference>
<organism evidence="1 2">
    <name type="scientific">Aquatica leii</name>
    <dbReference type="NCBI Taxonomy" id="1421715"/>
    <lineage>
        <taxon>Eukaryota</taxon>
        <taxon>Metazoa</taxon>
        <taxon>Ecdysozoa</taxon>
        <taxon>Arthropoda</taxon>
        <taxon>Hexapoda</taxon>
        <taxon>Insecta</taxon>
        <taxon>Pterygota</taxon>
        <taxon>Neoptera</taxon>
        <taxon>Endopterygota</taxon>
        <taxon>Coleoptera</taxon>
        <taxon>Polyphaga</taxon>
        <taxon>Elateriformia</taxon>
        <taxon>Elateroidea</taxon>
        <taxon>Lampyridae</taxon>
        <taxon>Luciolinae</taxon>
        <taxon>Aquatica</taxon>
    </lineage>
</organism>
<evidence type="ECO:0000313" key="1">
    <source>
        <dbReference type="EMBL" id="KAK4883335.1"/>
    </source>
</evidence>
<dbReference type="AlphaFoldDB" id="A0AAN7SSA5"/>